<dbReference type="Pfam" id="PF13383">
    <property type="entry name" value="Methyltransf_22"/>
    <property type="match status" value="1"/>
</dbReference>
<dbReference type="AlphaFoldDB" id="A0AA88LDJ7"/>
<dbReference type="PANTHER" id="PTHR32026">
    <property type="entry name" value="METHYLTRANSFERASE-LIKE PROTEIN 24"/>
    <property type="match status" value="1"/>
</dbReference>
<keyword evidence="1" id="KW-1133">Transmembrane helix</keyword>
<dbReference type="InterPro" id="IPR025714">
    <property type="entry name" value="Methyltranfer_dom"/>
</dbReference>
<reference evidence="3" key="1">
    <citation type="submission" date="2023-07" db="EMBL/GenBank/DDBJ databases">
        <title>Chromosome-level genome assembly of Artemia franciscana.</title>
        <authorList>
            <person name="Jo E."/>
        </authorList>
    </citation>
    <scope>NUCLEOTIDE SEQUENCE</scope>
    <source>
        <tissue evidence="3">Whole body</tissue>
    </source>
</reference>
<dbReference type="Proteomes" id="UP001187531">
    <property type="component" value="Unassembled WGS sequence"/>
</dbReference>
<dbReference type="PANTHER" id="PTHR32026:SF10">
    <property type="entry name" value="METHYLTRANSFERASE-LIKE PROTEIN 24-RELATED"/>
    <property type="match status" value="1"/>
</dbReference>
<dbReference type="Gene3D" id="3.40.50.150">
    <property type="entry name" value="Vaccinia Virus protein VP39"/>
    <property type="match status" value="1"/>
</dbReference>
<evidence type="ECO:0000259" key="2">
    <source>
        <dbReference type="Pfam" id="PF13383"/>
    </source>
</evidence>
<proteinExistence type="predicted"/>
<feature type="domain" description="Methyltransferase" evidence="2">
    <location>
        <begin position="46"/>
        <end position="256"/>
    </location>
</feature>
<keyword evidence="4" id="KW-1185">Reference proteome</keyword>
<evidence type="ECO:0000256" key="1">
    <source>
        <dbReference type="SAM" id="Phobius"/>
    </source>
</evidence>
<keyword evidence="1" id="KW-0812">Transmembrane</keyword>
<evidence type="ECO:0000313" key="4">
    <source>
        <dbReference type="Proteomes" id="UP001187531"/>
    </source>
</evidence>
<feature type="transmembrane region" description="Helical" evidence="1">
    <location>
        <begin position="6"/>
        <end position="26"/>
    </location>
</feature>
<organism evidence="3 4">
    <name type="scientific">Artemia franciscana</name>
    <name type="common">Brine shrimp</name>
    <name type="synonym">Artemia sanfranciscana</name>
    <dbReference type="NCBI Taxonomy" id="6661"/>
    <lineage>
        <taxon>Eukaryota</taxon>
        <taxon>Metazoa</taxon>
        <taxon>Ecdysozoa</taxon>
        <taxon>Arthropoda</taxon>
        <taxon>Crustacea</taxon>
        <taxon>Branchiopoda</taxon>
        <taxon>Anostraca</taxon>
        <taxon>Artemiidae</taxon>
        <taxon>Artemia</taxon>
    </lineage>
</organism>
<protein>
    <recommendedName>
        <fullName evidence="2">Methyltransferase domain-containing protein</fullName>
    </recommendedName>
</protein>
<gene>
    <name evidence="3" type="ORF">QYM36_006403</name>
</gene>
<dbReference type="EMBL" id="JAVRJZ010000010">
    <property type="protein sequence ID" value="KAK2717615.1"/>
    <property type="molecule type" value="Genomic_DNA"/>
</dbReference>
<sequence>MLRSSGTKAVVLIGIFCVFSVYYKYIPEQHIKGYGKFQRPFLANSEDSQRFFTWRNENACKSKKSFGGKFYSKRFYDGNKTLCLDSDVMPDQNGKCLIYSFGVNDDWSFEEAMQVYGCKVLAFDPSIGKKPFKYSDNIYFYDFGLGKIDDLHHPDGWKLRTLGTLVDKFGHTNDIIDVLKIDIEGAEYDALLEMLESGVLMNVKQIVMEVHNLYDDYYGAFWLLEQSFERFESLPNFSCTYRNNTVTNHYCLELSWFNLRFRNIYL</sequence>
<dbReference type="SUPFAM" id="SSF53335">
    <property type="entry name" value="S-adenosyl-L-methionine-dependent methyltransferases"/>
    <property type="match status" value="1"/>
</dbReference>
<comment type="caution">
    <text evidence="3">The sequence shown here is derived from an EMBL/GenBank/DDBJ whole genome shotgun (WGS) entry which is preliminary data.</text>
</comment>
<accession>A0AA88LDJ7</accession>
<name>A0AA88LDJ7_ARTSF</name>
<evidence type="ECO:0000313" key="3">
    <source>
        <dbReference type="EMBL" id="KAK2717615.1"/>
    </source>
</evidence>
<keyword evidence="1" id="KW-0472">Membrane</keyword>
<dbReference type="InterPro" id="IPR026913">
    <property type="entry name" value="METTL24"/>
</dbReference>
<dbReference type="InterPro" id="IPR029063">
    <property type="entry name" value="SAM-dependent_MTases_sf"/>
</dbReference>